<dbReference type="STRING" id="1184609.KILIM_025_00360"/>
<feature type="domain" description="TY-Chap central" evidence="1">
    <location>
        <begin position="19"/>
        <end position="115"/>
    </location>
</feature>
<dbReference type="OrthoDB" id="1072676at2"/>
<name>K6XA42_9MICO</name>
<dbReference type="eggNOG" id="ENOG50335TG">
    <property type="taxonomic scope" value="Bacteria"/>
</dbReference>
<dbReference type="RefSeq" id="WP_006592231.1">
    <property type="nucleotide sequence ID" value="NZ_BAHD01000025.1"/>
</dbReference>
<dbReference type="EMBL" id="BAHD01000025">
    <property type="protein sequence ID" value="GAB95699.1"/>
    <property type="molecule type" value="Genomic_DNA"/>
</dbReference>
<comment type="caution">
    <text evidence="2">The sequence shown here is derived from an EMBL/GenBank/DDBJ whole genome shotgun (WGS) entry which is preliminary data.</text>
</comment>
<gene>
    <name evidence="2" type="ORF">KILIM_025_00360</name>
</gene>
<evidence type="ECO:0000313" key="3">
    <source>
        <dbReference type="Proteomes" id="UP000008366"/>
    </source>
</evidence>
<evidence type="ECO:0000313" key="2">
    <source>
        <dbReference type="EMBL" id="GAB95699.1"/>
    </source>
</evidence>
<sequence length="168" mass="18018">MTDPTSLPNFPQPAAENPLRDTVIDVLQGEGFRPEVDGDGDVSFKIEGQQLFVHCTEGELPVVRVFGQWQIADNLPSDPLTQLRAANDLSLRLNIVKAGINGGTLVVTCEHIVHPGADVRQLIQLSYQLVLTAVQMWHQLMLGEDVFGDGSGRAAQNGEAGPVAPGQG</sequence>
<dbReference type="InterPro" id="IPR054343">
    <property type="entry name" value="TY-Chap_M"/>
</dbReference>
<reference evidence="2 3" key="1">
    <citation type="submission" date="2012-08" db="EMBL/GenBank/DDBJ databases">
        <title>Whole genome shotgun sequence of Kineosphaera limosa NBRC 100340.</title>
        <authorList>
            <person name="Yoshida I."/>
            <person name="Isaki S."/>
            <person name="Hosoyama A."/>
            <person name="Tsuchikane K."/>
            <person name="Katsumata H."/>
            <person name="Ando Y."/>
            <person name="Ohji S."/>
            <person name="Hamada M."/>
            <person name="Tamura T."/>
            <person name="Yamazoe A."/>
            <person name="Yamazaki S."/>
            <person name="Fujita N."/>
        </authorList>
    </citation>
    <scope>NUCLEOTIDE SEQUENCE [LARGE SCALE GENOMIC DNA]</scope>
    <source>
        <strain evidence="2 3">NBRC 100340</strain>
    </source>
</reference>
<proteinExistence type="predicted"/>
<keyword evidence="3" id="KW-1185">Reference proteome</keyword>
<dbReference type="Pfam" id="PF22551">
    <property type="entry name" value="TY-Chap1"/>
    <property type="match status" value="1"/>
</dbReference>
<evidence type="ECO:0000259" key="1">
    <source>
        <dbReference type="Pfam" id="PF22551"/>
    </source>
</evidence>
<accession>K6XA42</accession>
<dbReference type="AlphaFoldDB" id="K6XA42"/>
<dbReference type="Proteomes" id="UP000008366">
    <property type="component" value="Unassembled WGS sequence"/>
</dbReference>
<protein>
    <recommendedName>
        <fullName evidence="1">TY-Chap central domain-containing protein</fullName>
    </recommendedName>
</protein>
<organism evidence="2 3">
    <name type="scientific">Kineosphaera limosa NBRC 100340</name>
    <dbReference type="NCBI Taxonomy" id="1184609"/>
    <lineage>
        <taxon>Bacteria</taxon>
        <taxon>Bacillati</taxon>
        <taxon>Actinomycetota</taxon>
        <taxon>Actinomycetes</taxon>
        <taxon>Micrococcales</taxon>
        <taxon>Dermatophilaceae</taxon>
        <taxon>Kineosphaera</taxon>
    </lineage>
</organism>